<comment type="caution">
    <text evidence="1">The sequence shown here is derived from an EMBL/GenBank/DDBJ whole genome shotgun (WGS) entry which is preliminary data.</text>
</comment>
<organism evidence="1 2">
    <name type="scientific">Pseudoalteromonas phenolica</name>
    <dbReference type="NCBI Taxonomy" id="161398"/>
    <lineage>
        <taxon>Bacteria</taxon>
        <taxon>Pseudomonadati</taxon>
        <taxon>Pseudomonadota</taxon>
        <taxon>Gammaproteobacteria</taxon>
        <taxon>Alteromonadales</taxon>
        <taxon>Pseudoalteromonadaceae</taxon>
        <taxon>Pseudoalteromonas</taxon>
    </lineage>
</organism>
<accession>A0A5S3YZX8</accession>
<reference evidence="1 2" key="1">
    <citation type="submission" date="2017-12" db="EMBL/GenBank/DDBJ databases">
        <authorList>
            <person name="Paulsen S."/>
            <person name="Gram L.K."/>
        </authorList>
    </citation>
    <scope>NUCLEOTIDE SEQUENCE [LARGE SCALE GENOMIC DNA]</scope>
    <source>
        <strain evidence="1 2">S1189</strain>
    </source>
</reference>
<dbReference type="OrthoDB" id="6304091at2"/>
<evidence type="ECO:0000313" key="2">
    <source>
        <dbReference type="Proteomes" id="UP000307362"/>
    </source>
</evidence>
<reference evidence="2" key="2">
    <citation type="submission" date="2019-06" db="EMBL/GenBank/DDBJ databases">
        <title>Co-occurence of chitin degradation, pigmentation and bioactivity in marine Pseudoalteromonas.</title>
        <authorList>
            <person name="Sonnenschein E.C."/>
            <person name="Bech P.K."/>
        </authorList>
    </citation>
    <scope>NUCLEOTIDE SEQUENCE [LARGE SCALE GENOMIC DNA]</scope>
    <source>
        <strain evidence="2">S1189</strain>
    </source>
</reference>
<dbReference type="EMBL" id="PNCM01000005">
    <property type="protein sequence ID" value="TMP83750.1"/>
    <property type="molecule type" value="Genomic_DNA"/>
</dbReference>
<name>A0A5S3YZX8_9GAMM</name>
<gene>
    <name evidence="1" type="ORF">CWB73_00960</name>
</gene>
<evidence type="ECO:0000313" key="1">
    <source>
        <dbReference type="EMBL" id="TMP83750.1"/>
    </source>
</evidence>
<dbReference type="AlphaFoldDB" id="A0A5S3YZX8"/>
<dbReference type="RefSeq" id="WP_138566040.1">
    <property type="nucleotide sequence ID" value="NZ_PNCM01000005.1"/>
</dbReference>
<proteinExistence type="predicted"/>
<protein>
    <submittedName>
        <fullName evidence="1">Uncharacterized protein</fullName>
    </submittedName>
</protein>
<dbReference type="Proteomes" id="UP000307362">
    <property type="component" value="Unassembled WGS sequence"/>
</dbReference>
<sequence>MSVQLENEIKNSVAATLKEEQRTQILYSVGDIQSLLGTTSDTVHLLFFEFAKLLDELSKVSSIDEVKAASFNTSQIFRSLLQKHTNGEFEFPYEHKGLEKVEADIEQRAQGITNIIKTNNT</sequence>